<feature type="compositionally biased region" description="Basic residues" evidence="1">
    <location>
        <begin position="778"/>
        <end position="787"/>
    </location>
</feature>
<feature type="region of interest" description="Disordered" evidence="1">
    <location>
        <begin position="778"/>
        <end position="817"/>
    </location>
</feature>
<keyword evidence="4" id="KW-1185">Reference proteome</keyword>
<protein>
    <submittedName>
        <fullName evidence="3">Uncharacterized protein</fullName>
    </submittedName>
</protein>
<sequence>MIHLLQLAIAFGLFSDSLLESNVVIVSKKDKGIGKVIPPGRYKIAVWDKIKKKKPAYCDDDIFIKMNNQSFLTEEALHDDSKECFDRFEHFITGEDGLIDPQNIVFYGTSFCDIMHTLNIHVFPMDQFNRLYQDEIDPKKYPPQQQIVQRIDGKAGKKGNKNRTDVNDHCDVHYHGTDKFKYLAYFFLRWQNGAKIDRIDLFMGKAYLNYFLWHNANNERLENDEEKVLEIFSIELKKVAKKLNTRSQFAMTVLPDLYEFCCPTDLANDDDLANCIGHEVANNMLNDKWEMCEHVNKIMERHHPILAVFERWVNGKLWVDDGIYMKKQFHKLIEDFKRIIIDLEEQTPIGKKIMDCFANVGLSIIAALKIAKMPKEIEPYSPEFGHIGTELQGICVFLITNQRKIDVAANAWHKCCAEFFEEMWHQWFYRHGIYTKSDSQLEPHKDDKQPPNFRVMPTEQTLIDVFETLINERNWGQLKRQKLAIIYKIGNVLESGLHVDPIKTLKTMHKCEGYGPKMMEMIRDFCEKEYNDKWATEGQNSWRLICDVFIWENWLFNYPMLTEEHLKMFHDQILALAGSGTKEKNENGNIWIKMDVMDSSVLNIIGQILMERVLIDHSSKTFIRFVNYNQSTICNFCANRTAQFSGWEHICVYNMWLFVCNELDKKAVSDFQGILRRMNMIRSIATIESDKIKILPKDNEWMLMEEIGTQLVTFVENPKKLKHFNALFVQTWPNLALFCTKVSENIETEYGTFFPSWAYACNVLIMLQLEQEMAIKNNKNKTPKRGKGQIQKENKNEVSNEQKKEDKKDRKKKSKTK</sequence>
<evidence type="ECO:0000256" key="1">
    <source>
        <dbReference type="SAM" id="MobiDB-lite"/>
    </source>
</evidence>
<name>A0ABD2JTW8_HETSC</name>
<dbReference type="EMBL" id="JBICCN010000098">
    <property type="protein sequence ID" value="KAL3094086.1"/>
    <property type="molecule type" value="Genomic_DNA"/>
</dbReference>
<gene>
    <name evidence="3" type="ORF">niasHS_005502</name>
</gene>
<evidence type="ECO:0000256" key="2">
    <source>
        <dbReference type="SAM" id="SignalP"/>
    </source>
</evidence>
<dbReference type="AlphaFoldDB" id="A0ABD2JTW8"/>
<keyword evidence="2" id="KW-0732">Signal</keyword>
<reference evidence="3 4" key="1">
    <citation type="submission" date="2024-10" db="EMBL/GenBank/DDBJ databases">
        <authorList>
            <person name="Kim D."/>
        </authorList>
    </citation>
    <scope>NUCLEOTIDE SEQUENCE [LARGE SCALE GENOMIC DNA]</scope>
    <source>
        <strain evidence="3">Taebaek</strain>
    </source>
</reference>
<dbReference type="Proteomes" id="UP001620645">
    <property type="component" value="Unassembled WGS sequence"/>
</dbReference>
<comment type="caution">
    <text evidence="3">The sequence shown here is derived from an EMBL/GenBank/DDBJ whole genome shotgun (WGS) entry which is preliminary data.</text>
</comment>
<feature type="compositionally biased region" description="Basic and acidic residues" evidence="1">
    <location>
        <begin position="790"/>
        <end position="808"/>
    </location>
</feature>
<feature type="chain" id="PRO_5044795317" evidence="2">
    <location>
        <begin position="20"/>
        <end position="817"/>
    </location>
</feature>
<organism evidence="3 4">
    <name type="scientific">Heterodera schachtii</name>
    <name type="common">Sugarbeet cyst nematode worm</name>
    <name type="synonym">Tylenchus schachtii</name>
    <dbReference type="NCBI Taxonomy" id="97005"/>
    <lineage>
        <taxon>Eukaryota</taxon>
        <taxon>Metazoa</taxon>
        <taxon>Ecdysozoa</taxon>
        <taxon>Nematoda</taxon>
        <taxon>Chromadorea</taxon>
        <taxon>Rhabditida</taxon>
        <taxon>Tylenchina</taxon>
        <taxon>Tylenchomorpha</taxon>
        <taxon>Tylenchoidea</taxon>
        <taxon>Heteroderidae</taxon>
        <taxon>Heteroderinae</taxon>
        <taxon>Heterodera</taxon>
    </lineage>
</organism>
<evidence type="ECO:0000313" key="4">
    <source>
        <dbReference type="Proteomes" id="UP001620645"/>
    </source>
</evidence>
<feature type="signal peptide" evidence="2">
    <location>
        <begin position="1"/>
        <end position="19"/>
    </location>
</feature>
<evidence type="ECO:0000313" key="3">
    <source>
        <dbReference type="EMBL" id="KAL3094086.1"/>
    </source>
</evidence>
<accession>A0ABD2JTW8</accession>
<proteinExistence type="predicted"/>